<keyword evidence="7 9" id="KW-1133">Transmembrane helix</keyword>
<feature type="transmembrane region" description="Helical" evidence="9">
    <location>
        <begin position="2207"/>
        <end position="2228"/>
    </location>
</feature>
<evidence type="ECO:0000259" key="11">
    <source>
        <dbReference type="PROSITE" id="PS50929"/>
    </source>
</evidence>
<dbReference type="GO" id="GO:0016020">
    <property type="term" value="C:membrane"/>
    <property type="evidence" value="ECO:0007669"/>
    <property type="project" value="UniProtKB-SubCell"/>
</dbReference>
<feature type="transmembrane region" description="Helical" evidence="9">
    <location>
        <begin position="2025"/>
        <end position="2047"/>
    </location>
</feature>
<feature type="transmembrane region" description="Helical" evidence="9">
    <location>
        <begin position="991"/>
        <end position="1011"/>
    </location>
</feature>
<evidence type="ECO:0000313" key="12">
    <source>
        <dbReference type="EMBL" id="KAK5646882.1"/>
    </source>
</evidence>
<feature type="transmembrane region" description="Helical" evidence="9">
    <location>
        <begin position="2096"/>
        <end position="2114"/>
    </location>
</feature>
<evidence type="ECO:0000256" key="4">
    <source>
        <dbReference type="ARBA" id="ARBA00022737"/>
    </source>
</evidence>
<feature type="domain" description="ABC transmembrane type-1" evidence="11">
    <location>
        <begin position="781"/>
        <end position="1019"/>
    </location>
</feature>
<dbReference type="SUPFAM" id="SSF52540">
    <property type="entry name" value="P-loop containing nucleoside triphosphate hydrolases"/>
    <property type="match status" value="4"/>
</dbReference>
<keyword evidence="8 9" id="KW-0472">Membrane</keyword>
<accession>A0AAN7ZLF6</accession>
<dbReference type="PROSITE" id="PS50929">
    <property type="entry name" value="ABC_TM1F"/>
    <property type="match status" value="4"/>
</dbReference>
<dbReference type="InterPro" id="IPR036640">
    <property type="entry name" value="ABC1_TM_sf"/>
</dbReference>
<dbReference type="Gene3D" id="3.40.50.300">
    <property type="entry name" value="P-loop containing nucleotide triphosphate hydrolases"/>
    <property type="match status" value="4"/>
</dbReference>
<dbReference type="Pfam" id="PF00664">
    <property type="entry name" value="ABC_membrane"/>
    <property type="match status" value="4"/>
</dbReference>
<dbReference type="InterPro" id="IPR017871">
    <property type="entry name" value="ABC_transporter-like_CS"/>
</dbReference>
<name>A0AAN7ZLF6_9COLE</name>
<evidence type="ECO:0000256" key="1">
    <source>
        <dbReference type="ARBA" id="ARBA00004141"/>
    </source>
</evidence>
<feature type="transmembrane region" description="Helical" evidence="9">
    <location>
        <begin position="718"/>
        <end position="737"/>
    </location>
</feature>
<evidence type="ECO:0000256" key="5">
    <source>
        <dbReference type="ARBA" id="ARBA00022741"/>
    </source>
</evidence>
<feature type="domain" description="ABC transporter" evidence="10">
    <location>
        <begin position="2300"/>
        <end position="2516"/>
    </location>
</feature>
<feature type="domain" description="ABC transporter" evidence="10">
    <location>
        <begin position="427"/>
        <end position="666"/>
    </location>
</feature>
<dbReference type="SMART" id="SM00382">
    <property type="entry name" value="AAA"/>
    <property type="match status" value="4"/>
</dbReference>
<dbReference type="InterPro" id="IPR050173">
    <property type="entry name" value="ABC_transporter_C-like"/>
</dbReference>
<dbReference type="Gene3D" id="1.20.1560.10">
    <property type="entry name" value="ABC transporter type 1, transmembrane domain"/>
    <property type="match status" value="4"/>
</dbReference>
<dbReference type="PROSITE" id="PS00211">
    <property type="entry name" value="ABC_TRANSPORTER_1"/>
    <property type="match status" value="4"/>
</dbReference>
<feature type="transmembrane region" description="Helical" evidence="9">
    <location>
        <begin position="1514"/>
        <end position="1535"/>
    </location>
</feature>
<feature type="transmembrane region" description="Helical" evidence="9">
    <location>
        <begin position="1409"/>
        <end position="1430"/>
    </location>
</feature>
<feature type="transmembrane region" description="Helical" evidence="9">
    <location>
        <begin position="2120"/>
        <end position="2140"/>
    </location>
</feature>
<dbReference type="FunFam" id="3.40.50.300:FF:000973">
    <property type="entry name" value="Multidrug resistance-associated protein 4"/>
    <property type="match status" value="1"/>
</dbReference>
<reference evidence="12 13" key="1">
    <citation type="journal article" date="2024" name="Insects">
        <title>An Improved Chromosome-Level Genome Assembly of the Firefly Pyrocoelia pectoralis.</title>
        <authorList>
            <person name="Fu X."/>
            <person name="Meyer-Rochow V.B."/>
            <person name="Ballantyne L."/>
            <person name="Zhu X."/>
        </authorList>
    </citation>
    <scope>NUCLEOTIDE SEQUENCE [LARGE SCALE GENOMIC DNA]</scope>
    <source>
        <strain evidence="12">XCY_ONT2</strain>
    </source>
</reference>
<evidence type="ECO:0000256" key="9">
    <source>
        <dbReference type="SAM" id="Phobius"/>
    </source>
</evidence>
<dbReference type="Pfam" id="PF00005">
    <property type="entry name" value="ABC_tran"/>
    <property type="match status" value="4"/>
</dbReference>
<feature type="domain" description="ABC transporter" evidence="10">
    <location>
        <begin position="1724"/>
        <end position="1950"/>
    </location>
</feature>
<keyword evidence="3 9" id="KW-0812">Transmembrane</keyword>
<evidence type="ECO:0000256" key="2">
    <source>
        <dbReference type="ARBA" id="ARBA00022448"/>
    </source>
</evidence>
<organism evidence="12 13">
    <name type="scientific">Pyrocoelia pectoralis</name>
    <dbReference type="NCBI Taxonomy" id="417401"/>
    <lineage>
        <taxon>Eukaryota</taxon>
        <taxon>Metazoa</taxon>
        <taxon>Ecdysozoa</taxon>
        <taxon>Arthropoda</taxon>
        <taxon>Hexapoda</taxon>
        <taxon>Insecta</taxon>
        <taxon>Pterygota</taxon>
        <taxon>Neoptera</taxon>
        <taxon>Endopterygota</taxon>
        <taxon>Coleoptera</taxon>
        <taxon>Polyphaga</taxon>
        <taxon>Elateriformia</taxon>
        <taxon>Elateroidea</taxon>
        <taxon>Lampyridae</taxon>
        <taxon>Lampyrinae</taxon>
        <taxon>Pyrocoelia</taxon>
    </lineage>
</organism>
<evidence type="ECO:0000256" key="7">
    <source>
        <dbReference type="ARBA" id="ARBA00022989"/>
    </source>
</evidence>
<feature type="transmembrane region" description="Helical" evidence="9">
    <location>
        <begin position="84"/>
        <end position="107"/>
    </location>
</feature>
<feature type="domain" description="ABC transmembrane type-1" evidence="11">
    <location>
        <begin position="126"/>
        <end position="394"/>
    </location>
</feature>
<keyword evidence="4" id="KW-0677">Repeat</keyword>
<dbReference type="GO" id="GO:0140359">
    <property type="term" value="F:ABC-type transporter activity"/>
    <property type="evidence" value="ECO:0007669"/>
    <property type="project" value="InterPro"/>
</dbReference>
<evidence type="ECO:0000256" key="6">
    <source>
        <dbReference type="ARBA" id="ARBA00022840"/>
    </source>
</evidence>
<dbReference type="CDD" id="cd03244">
    <property type="entry name" value="ABCC_MRP_domain2"/>
    <property type="match status" value="2"/>
</dbReference>
<dbReference type="FunFam" id="1.20.1560.10:FF:000026">
    <property type="entry name" value="Multidrug resistance-associated protein lethal(2)03659"/>
    <property type="match status" value="2"/>
</dbReference>
<dbReference type="EMBL" id="JAVRBK010000003">
    <property type="protein sequence ID" value="KAK5646882.1"/>
    <property type="molecule type" value="Genomic_DNA"/>
</dbReference>
<protein>
    <submittedName>
        <fullName evidence="12">Uncharacterized protein</fullName>
    </submittedName>
</protein>
<dbReference type="PANTHER" id="PTHR24223">
    <property type="entry name" value="ATP-BINDING CASSETTE SUB-FAMILY C"/>
    <property type="match status" value="1"/>
</dbReference>
<sequence length="2546" mass="286415">MDFGLYKSDKPNPKENANILSILTFWYNWPVFLKASKNVFEVSDLYETLSSQQSKLLGDRIAKIWRKEELNALKLNKKPSLTKVLFKMFGPEYLGLSIIAMFAYLGAEYDMVIDNLTVINYDCSRLLQPVILGRLIEYYTMGQVTKTKTDAYWLALGLVFCTLFFVQVTGPNNLAYMQIGMKARVACSSLVYRKAIRLSKTALGQTSAGQMVNLVSSDVNKFDTFITTSHYLWIGPLQTIVGSFIMYHEVGISAVIGVVVLLLFLPIQFGVAKINAIFRSKSAKRTDKRVRLMTELISGIQIIKMYAWEKPFTKIVSVIRRNEMKFIQIASCFSAIVSAIFPYFSQFCLFISMISCIALNENITAKKVFVLISFFNILRRSMCAVFTAATGRAADVSVSLKRLNNFLILDEKFGVPVNQVQLSKYSVKHQDLTDTISTESGKISIKGGAAKWNESSTDYVFKNLNITVKPGSIVAVIGPVGSGKSSLLQLLLKELPLAEGDLKVYGDISYASQEPWIFSGTIRQNILFNKPYSKDRYESVLFHCSLKRDLELYKYADMSDVGELGMTLSGGQRARISLARAIYREADIYLLDDPLSAVDTHVARELFEECVTDFLRGKTVILVTHQVQFLKDVDNIIVIENGAIKEQGTFDELQQSGLEFAKILKTEGQKEDKPLVNHNLENANSSHQLTTYRNEEQRTLGIVPMEVYKIYISGASNWFYTFIVLSLFLISQVGISFGEVFLSDWVAVEESNRTNIHAEEFNRNQTSYSYWDFSRATYINVYTGVLIFTIIVTSSSSLIFNILCMRSSVKLHHNMFKSIIKGTMRFFYLNPAGRILNRFSKDMSTIDNTLPAVVLNAIQCFLLLLGMVVVISTVNLWFLIPTVILFVLFYVLSSFYLMTSRNVKRLEGITKSPVLGHVNSSIQGLTTIRSVGAESTLIDEFDHLQDLHSEAWFLFISSSQAFGYYLDTICVMYICIITFGSLIIGDVIPSASMGLVITQALGLISLFQWATRQCVEMENQMISVERVLEYNNVEHEKSPKCEGNEKRPPSWPQRGEIRFINVELRYSPNNSPVLKNLFFTIKPLEKVGIVGRTGAGKSSLINALFQLSDTSGMILIDDIDIKGVELEHLRSKISIIPQEPVLFLGTIRQNLDPLGVYNDELLWKALENVELKGVIKELDQGLDGQVWERGSNFSVGQRQLICLARAILRNNKILVLDEATANVDSHTDALIQKTIRTEFAQCTVLTIAHRLNTVIDSDKILVLEDGEIIEVGHPYNLLQNTSGVFYGMVLHTGPAMAASLIKTAKKVLFTSYVASEMDLGLYKSDKPNPRENANIFSISTFGYIWPTFLKARTKEIEVSDLYETISSQQSKFLGDKIEKMWRTEELKALKLNKKPSLTKVLVKAFGAEYFGHAIMCLLGDFVVAFLQPLILGEYIDYYTTGQATRTKTDAYWLAFGVVLCTLFFVQIAAPNTLAFMEVGMKVRAIRLSKTALRQTTVGQMVNLLSNDVRRFDTLFFVMHYIWTGPLETIIGLFIMYQVMGISAIIGVAVLMLFIPIQFGAAKMSAKFRSKSAQRTDERVRLVTEIISGIQIVKMYAWEKPFAKLVSVIRRNEMKFIRISSCLRTLVFSFYPYSTQLCLFIAIVSCIVLNENVTAKKVFVLVAYLSILRRSMSTVFGQAATELAEVSVSLKRLNTFLTLHEKIENEVSSSQYSTQQEDVHSNISIKNGTISVIKGAAKWNNTDYIFKNLNIKVKPSSIVAVIGPVGSGKSSFLQLLLKELPLAEGDLEVYGDISYASQEPWVFNGTIRQNILFNKPYSKDRYENVISKCALKRDLELLASADMTFVGDRGVTLSGGQRARISLARAIYREADIYLLDDPLSAVDAHVARQLFEECVTGLLRGKTVILVTHQVQFLKDVDTQGTFDELQQSGLEFAKLLKKEELDEHKPLMKHNHAHAVDVHNKISYRNEEQKALGTFLLVKYNFIIVNCRVDAEERSTETNADEFNINVTSRHIFNFSRATYMNSYTGMVVATVTLTIFRNLIFNILCMRSSMKLHNNMFNSIINGTMRFFNLNPAGRILNRFSKDMGTIDDTLPSIMLNSIQYVLLFLGLVLVISAVNPWFLIPTLILFVYFYFAGSFYLMTSRNVKRIEGITKSPVFGHINSSIQGLTTIRAFRAESALIEEFDHLQDLHTESWFLFISSSSAFGYYLDISCVIYITIITFGSLLIGGGTSDAKIGLVVTQALALIGLFQWATRQCVEMENQMTSVERVLEYNNIEHEKSPKSDENKKPPASWPQSGEIKFVNVDLRYSSTDFPVLKNLSFTIKPQEKVGIVGRTGAGKSSLINALFQLSDTSGSILIDGTDIKGVELEHLRTKISIIPQEPVLFSGTVRKNLDPFGVYTDELLWKSLENVELKGAVKEFDLEDGSNFSVGQRQLICLARAILRNNKILVLDEATANTTIRKQFAQCTVLTIAHRLNTVMDADKILVMEQGAMIEFDHPYNLLQNTGGTFYGMVLQTGSAMASTLTRMAEEVSGNVYGHFLITFF</sequence>
<proteinExistence type="predicted"/>
<dbReference type="FunFam" id="3.40.50.300:FF:000163">
    <property type="entry name" value="Multidrug resistance-associated protein member 4"/>
    <property type="match status" value="2"/>
</dbReference>
<evidence type="ECO:0000313" key="13">
    <source>
        <dbReference type="Proteomes" id="UP001329430"/>
    </source>
</evidence>
<dbReference type="Proteomes" id="UP001329430">
    <property type="component" value="Chromosome 3"/>
</dbReference>
<keyword evidence="6" id="KW-0067">ATP-binding</keyword>
<dbReference type="InterPro" id="IPR011527">
    <property type="entry name" value="ABC1_TM_dom"/>
</dbReference>
<dbReference type="FunFam" id="1.20.1560.10:FF:000014">
    <property type="entry name" value="Multidrug resistance-associated protein member 4"/>
    <property type="match status" value="2"/>
</dbReference>
<comment type="caution">
    <text evidence="12">The sequence shown here is derived from an EMBL/GenBank/DDBJ whole genome shotgun (WGS) entry which is preliminary data.</text>
</comment>
<feature type="domain" description="ABC transmembrane type-1" evidence="11">
    <location>
        <begin position="1413"/>
        <end position="1680"/>
    </location>
</feature>
<feature type="transmembrane region" description="Helical" evidence="9">
    <location>
        <begin position="850"/>
        <end position="871"/>
    </location>
</feature>
<dbReference type="GO" id="GO:0005524">
    <property type="term" value="F:ATP binding"/>
    <property type="evidence" value="ECO:0007669"/>
    <property type="project" value="UniProtKB-KW"/>
</dbReference>
<feature type="transmembrane region" description="Helical" evidence="9">
    <location>
        <begin position="254"/>
        <end position="278"/>
    </location>
</feature>
<feature type="domain" description="ABC transporter" evidence="10">
    <location>
        <begin position="1057"/>
        <end position="1290"/>
    </location>
</feature>
<dbReference type="InterPro" id="IPR003593">
    <property type="entry name" value="AAA+_ATPase"/>
</dbReference>
<feature type="transmembrane region" description="Helical" evidence="9">
    <location>
        <begin position="1624"/>
        <end position="1649"/>
    </location>
</feature>
<keyword evidence="13" id="KW-1185">Reference proteome</keyword>
<evidence type="ECO:0000259" key="10">
    <source>
        <dbReference type="PROSITE" id="PS50893"/>
    </source>
</evidence>
<dbReference type="FunFam" id="3.40.50.300:FF:000482">
    <property type="entry name" value="Multidrug resistance-associated protein member 4"/>
    <property type="match status" value="1"/>
</dbReference>
<feature type="transmembrane region" description="Helical" evidence="9">
    <location>
        <begin position="151"/>
        <end position="174"/>
    </location>
</feature>
<dbReference type="PROSITE" id="PS50893">
    <property type="entry name" value="ABC_TRANSPORTER_2"/>
    <property type="match status" value="4"/>
</dbReference>
<dbReference type="InterPro" id="IPR027417">
    <property type="entry name" value="P-loop_NTPase"/>
</dbReference>
<feature type="transmembrane region" description="Helical" evidence="9">
    <location>
        <begin position="964"/>
        <end position="985"/>
    </location>
</feature>
<feature type="transmembrane region" description="Helical" evidence="9">
    <location>
        <begin position="779"/>
        <end position="803"/>
    </location>
</feature>
<dbReference type="SUPFAM" id="SSF90123">
    <property type="entry name" value="ABC transporter transmembrane region"/>
    <property type="match status" value="4"/>
</dbReference>
<feature type="transmembrane region" description="Helical" evidence="9">
    <location>
        <begin position="327"/>
        <end position="359"/>
    </location>
</feature>
<feature type="domain" description="ABC transmembrane type-1" evidence="11">
    <location>
        <begin position="2025"/>
        <end position="2269"/>
    </location>
</feature>
<dbReference type="PANTHER" id="PTHR24223:SF448">
    <property type="entry name" value="FI20146P1-RELATED"/>
    <property type="match status" value="1"/>
</dbReference>
<keyword evidence="2" id="KW-0813">Transport</keyword>
<feature type="transmembrane region" description="Helical" evidence="9">
    <location>
        <begin position="1450"/>
        <end position="1476"/>
    </location>
</feature>
<feature type="transmembrane region" description="Helical" evidence="9">
    <location>
        <begin position="877"/>
        <end position="897"/>
    </location>
</feature>
<dbReference type="GO" id="GO:0016887">
    <property type="term" value="F:ATP hydrolysis activity"/>
    <property type="evidence" value="ECO:0007669"/>
    <property type="project" value="InterPro"/>
</dbReference>
<evidence type="ECO:0000256" key="8">
    <source>
        <dbReference type="ARBA" id="ARBA00023136"/>
    </source>
</evidence>
<feature type="transmembrane region" description="Helical" evidence="9">
    <location>
        <begin position="1541"/>
        <end position="1561"/>
    </location>
</feature>
<dbReference type="InterPro" id="IPR003439">
    <property type="entry name" value="ABC_transporter-like_ATP-bd"/>
</dbReference>
<evidence type="ECO:0000256" key="3">
    <source>
        <dbReference type="ARBA" id="ARBA00022692"/>
    </source>
</evidence>
<keyword evidence="5" id="KW-0547">Nucleotide-binding</keyword>
<dbReference type="CDD" id="cd03250">
    <property type="entry name" value="ABCC_MRP_domain1"/>
    <property type="match status" value="2"/>
</dbReference>
<comment type="subcellular location">
    <subcellularLocation>
        <location evidence="1">Membrane</location>
        <topology evidence="1">Multi-pass membrane protein</topology>
    </subcellularLocation>
</comment>
<gene>
    <name evidence="12" type="ORF">RI129_005346</name>
</gene>